<evidence type="ECO:0000313" key="1">
    <source>
        <dbReference type="EMBL" id="SLM31436.1"/>
    </source>
</evidence>
<dbReference type="EMBL" id="FWEV01000257">
    <property type="protein sequence ID" value="SLM31436.1"/>
    <property type="molecule type" value="Genomic_DNA"/>
</dbReference>
<dbReference type="STRING" id="1246637.MTBBW1_330003"/>
<sequence length="73" mass="8580">MLIICDSVHFSGIFCFCCCLNFFAKIPEISLTIEKDIVDCGLWIADLACSMDTKYYKNQMSKREFYKFSIWIQ</sequence>
<evidence type="ECO:0000313" key="2">
    <source>
        <dbReference type="Proteomes" id="UP000191931"/>
    </source>
</evidence>
<organism evidence="1 2">
    <name type="scientific">Desulfamplus magnetovallimortis</name>
    <dbReference type="NCBI Taxonomy" id="1246637"/>
    <lineage>
        <taxon>Bacteria</taxon>
        <taxon>Pseudomonadati</taxon>
        <taxon>Thermodesulfobacteriota</taxon>
        <taxon>Desulfobacteria</taxon>
        <taxon>Desulfobacterales</taxon>
        <taxon>Desulfobacteraceae</taxon>
        <taxon>Desulfamplus</taxon>
    </lineage>
</organism>
<protein>
    <submittedName>
        <fullName evidence="1">Uncharacterized protein</fullName>
    </submittedName>
</protein>
<accession>A0A1W1HG70</accession>
<dbReference type="AlphaFoldDB" id="A0A1W1HG70"/>
<keyword evidence="2" id="KW-1185">Reference proteome</keyword>
<reference evidence="1 2" key="1">
    <citation type="submission" date="2017-03" db="EMBL/GenBank/DDBJ databases">
        <authorList>
            <person name="Afonso C.L."/>
            <person name="Miller P.J."/>
            <person name="Scott M.A."/>
            <person name="Spackman E."/>
            <person name="Goraichik I."/>
            <person name="Dimitrov K.M."/>
            <person name="Suarez D.L."/>
            <person name="Swayne D.E."/>
        </authorList>
    </citation>
    <scope>NUCLEOTIDE SEQUENCE [LARGE SCALE GENOMIC DNA]</scope>
    <source>
        <strain evidence="1">PRJEB14757</strain>
    </source>
</reference>
<gene>
    <name evidence="1" type="ORF">MTBBW1_330003</name>
</gene>
<proteinExistence type="predicted"/>
<name>A0A1W1HG70_9BACT</name>
<dbReference type="Proteomes" id="UP000191931">
    <property type="component" value="Unassembled WGS sequence"/>
</dbReference>